<evidence type="ECO:0000313" key="3">
    <source>
        <dbReference type="Proteomes" id="UP001319870"/>
    </source>
</evidence>
<dbReference type="InterPro" id="IPR029063">
    <property type="entry name" value="SAM-dependent_MTases_sf"/>
</dbReference>
<dbReference type="GO" id="GO:0008168">
    <property type="term" value="F:methyltransferase activity"/>
    <property type="evidence" value="ECO:0007669"/>
    <property type="project" value="UniProtKB-KW"/>
</dbReference>
<dbReference type="Pfam" id="PF05711">
    <property type="entry name" value="TylF"/>
    <property type="match status" value="1"/>
</dbReference>
<dbReference type="GO" id="GO:0032259">
    <property type="term" value="P:methylation"/>
    <property type="evidence" value="ECO:0007669"/>
    <property type="project" value="UniProtKB-KW"/>
</dbReference>
<evidence type="ECO:0000313" key="2">
    <source>
        <dbReference type="EMBL" id="MCA5892748.1"/>
    </source>
</evidence>
<organism evidence="2 3">
    <name type="scientific">Isoptericola luteus</name>
    <dbReference type="NCBI Taxonomy" id="2879484"/>
    <lineage>
        <taxon>Bacteria</taxon>
        <taxon>Bacillati</taxon>
        <taxon>Actinomycetota</taxon>
        <taxon>Actinomycetes</taxon>
        <taxon>Micrococcales</taxon>
        <taxon>Promicromonosporaceae</taxon>
        <taxon>Isoptericola</taxon>
    </lineage>
</organism>
<dbReference type="SUPFAM" id="SSF53335">
    <property type="entry name" value="S-adenosyl-L-methionine-dependent methyltransferases"/>
    <property type="match status" value="1"/>
</dbReference>
<dbReference type="EMBL" id="JAIXCQ010000003">
    <property type="protein sequence ID" value="MCA5892748.1"/>
    <property type="molecule type" value="Genomic_DNA"/>
</dbReference>
<dbReference type="PANTHER" id="PTHR40036:SF1">
    <property type="entry name" value="MACROCIN O-METHYLTRANSFERASE"/>
    <property type="match status" value="1"/>
</dbReference>
<keyword evidence="2" id="KW-0489">Methyltransferase</keyword>
<proteinExistence type="predicted"/>
<reference evidence="2 3" key="1">
    <citation type="submission" date="2021-09" db="EMBL/GenBank/DDBJ databases">
        <title>Isoptericola luteus sp. nov., a novel bacterium isolated from Harbin, the capital city of Heilongjiang province.</title>
        <authorList>
            <person name="Li J."/>
        </authorList>
    </citation>
    <scope>NUCLEOTIDE SEQUENCE [LARGE SCALE GENOMIC DNA]</scope>
    <source>
        <strain evidence="2 3">NEAU-Y5</strain>
    </source>
</reference>
<accession>A0ABS7ZCI0</accession>
<dbReference type="Proteomes" id="UP001319870">
    <property type="component" value="Unassembled WGS sequence"/>
</dbReference>
<gene>
    <name evidence="2" type="ORF">LEP48_05190</name>
</gene>
<comment type="caution">
    <text evidence="2">The sequence shown here is derived from an EMBL/GenBank/DDBJ whole genome shotgun (WGS) entry which is preliminary data.</text>
</comment>
<feature type="coiled-coil region" evidence="1">
    <location>
        <begin position="27"/>
        <end position="61"/>
    </location>
</feature>
<keyword evidence="2" id="KW-0808">Transferase</keyword>
<dbReference type="InterPro" id="IPR008884">
    <property type="entry name" value="TylF_MeTrfase"/>
</dbReference>
<protein>
    <submittedName>
        <fullName evidence="2">TylF/MycF family methyltransferase</fullName>
    </submittedName>
</protein>
<keyword evidence="3" id="KW-1185">Reference proteome</keyword>
<sequence length="285" mass="31403">MQRRSVRETIDAVRRRAASALGGRVELDAARAELSAARAELDRRTHEVRRLRRRVRELEVTLLDDLPDSVSSVAHAVRTEHLTLLGARPLAELAQAVLDVEAQGVGGLMLECGTARGGSAIVMAAAKSPERLLSVHDVFGLIPPPTDEDGEDVHARYAKITAGEARGRGGEEYYGYRGDLYTEVHDSFARHGLPVETSGVRLVRGLFEDTVTGDEPVALAHLDGDWYASTRTCLERVAPRLVPGGRLVIDDYFAWSGCRKAVDEYLAEHDGLTREMHSRLHLVRR</sequence>
<dbReference type="PANTHER" id="PTHR40036">
    <property type="entry name" value="MACROCIN O-METHYLTRANSFERASE"/>
    <property type="match status" value="1"/>
</dbReference>
<evidence type="ECO:0000256" key="1">
    <source>
        <dbReference type="SAM" id="Coils"/>
    </source>
</evidence>
<keyword evidence="1" id="KW-0175">Coiled coil</keyword>
<dbReference type="Gene3D" id="3.40.50.150">
    <property type="entry name" value="Vaccinia Virus protein VP39"/>
    <property type="match status" value="1"/>
</dbReference>
<name>A0ABS7ZCI0_9MICO</name>
<dbReference type="RefSeq" id="WP_225564525.1">
    <property type="nucleotide sequence ID" value="NZ_JAIXCQ010000003.1"/>
</dbReference>